<dbReference type="InterPro" id="IPR011006">
    <property type="entry name" value="CheY-like_superfamily"/>
</dbReference>
<protein>
    <submittedName>
        <fullName evidence="6">Secretion system protein E</fullName>
    </submittedName>
</protein>
<dbReference type="FunFam" id="3.30.450.90:FF:000001">
    <property type="entry name" value="Type II secretion system ATPase GspE"/>
    <property type="match status" value="1"/>
</dbReference>
<dbReference type="GO" id="GO:0016887">
    <property type="term" value="F:ATP hydrolysis activity"/>
    <property type="evidence" value="ECO:0007669"/>
    <property type="project" value="TreeGrafter"/>
</dbReference>
<dbReference type="InterPro" id="IPR007831">
    <property type="entry name" value="T2SS_GspE_N"/>
</dbReference>
<dbReference type="RefSeq" id="WP_099875481.1">
    <property type="nucleotide sequence ID" value="NZ_CP024608.1"/>
</dbReference>
<evidence type="ECO:0000256" key="2">
    <source>
        <dbReference type="ARBA" id="ARBA00022741"/>
    </source>
</evidence>
<dbReference type="Gene3D" id="3.30.450.90">
    <property type="match status" value="1"/>
</dbReference>
<dbReference type="GO" id="GO:0005524">
    <property type="term" value="F:ATP binding"/>
    <property type="evidence" value="ECO:0007669"/>
    <property type="project" value="UniProtKB-KW"/>
</dbReference>
<feature type="domain" description="Response regulatory" evidence="5">
    <location>
        <begin position="24"/>
        <end position="139"/>
    </location>
</feature>
<evidence type="ECO:0000313" key="6">
    <source>
        <dbReference type="EMBL" id="ATQ75523.1"/>
    </source>
</evidence>
<keyword evidence="3" id="KW-0067">ATP-binding</keyword>
<dbReference type="SMART" id="SM00382">
    <property type="entry name" value="AAA"/>
    <property type="match status" value="1"/>
</dbReference>
<reference evidence="6" key="1">
    <citation type="submission" date="2017-10" db="EMBL/GenBank/DDBJ databases">
        <title>Massilia psychrophilum sp. nov., a novel purple-pigmented bacterium isolated from Tianshan glacier, Xinjiang Municipality, China.</title>
        <authorList>
            <person name="Wang H."/>
        </authorList>
    </citation>
    <scope>NUCLEOTIDE SEQUENCE [LARGE SCALE GENOMIC DNA]</scope>
    <source>
        <strain evidence="6">B2</strain>
    </source>
</reference>
<dbReference type="SUPFAM" id="SSF52172">
    <property type="entry name" value="CheY-like"/>
    <property type="match status" value="1"/>
</dbReference>
<dbReference type="InterPro" id="IPR037257">
    <property type="entry name" value="T2SS_E_N_sf"/>
</dbReference>
<proteinExistence type="inferred from homology"/>
<dbReference type="Pfam" id="PF05157">
    <property type="entry name" value="MshEN"/>
    <property type="match status" value="1"/>
</dbReference>
<sequence length="742" mass="81796">MSYGHLFTGAAEGDSSAAPVRAYRILLVDDEPNVLSALRRVFRQENYEIVTSGNPREALALLKADTFHLIISDFMMPGMDGGELLRQARQIEPDMIRIMLTGHADVNAVVGAVKTGAVYKFILKPWNDDDLRVTVALALERQELNRSNKVLLQENARKSQEIEQMAKFSAGNRSRLATVLHRHGKLNLGQVQELIRIQQQAQKQQAVLKEIVERGWVQEKVVHDLLAAELMIQQVSVDEMAIDVAVAALVPAALCQRHLIIPLRIDDKRLTVAMADPLDEGLLHDLRFVTGLEIAPVLAPMSSILAKIATVYGTGRADLTDLEAAFGSNDPYEGVEIVIEDDGLGQSLEELLRGTDEPPAIRLVNAILLEAINLGASDIHIQPRTKNVMVRLRVDGVLIDKMQIPHNMHQSIVSRIKIMGEMDISERRRPQDGRLAVKTPQRVVDLRISTLPTINGEKIVMRILDRNAAVLRLDGIGFNPMDLAKVRNASDKPQGIVLATGPTGSGKTTTLYSLLQSSATSEKNYITIEDPVEYYLDSAGQVVVREKIGLTFPLVLRAILRQDPDVLLIGEIRDFETAEVAFHAALTGHQVYSTLHTNSAIATISRLFDLGLKPFVIATALEAVIAQRLVRKVCERCRAAAPAEPDLLQRLGGNFAAQPFQAFYGAGCEVCHGSGYKGRLGLYEVLAPDTHMRHLIASQVAITEITRYAITQGFMTLRDDAFIKVRDGLTTPDEVFRVLGPE</sequence>
<dbReference type="InterPro" id="IPR027417">
    <property type="entry name" value="P-loop_NTPase"/>
</dbReference>
<dbReference type="Gene3D" id="3.40.50.300">
    <property type="entry name" value="P-loop containing nucleotide triphosphate hydrolases"/>
    <property type="match status" value="1"/>
</dbReference>
<keyword evidence="4" id="KW-0597">Phosphoprotein</keyword>
<accession>A0A2D2DKL9</accession>
<keyword evidence="7" id="KW-1185">Reference proteome</keyword>
<dbReference type="SUPFAM" id="SSF52540">
    <property type="entry name" value="P-loop containing nucleoside triphosphate hydrolases"/>
    <property type="match status" value="1"/>
</dbReference>
<dbReference type="PROSITE" id="PS50110">
    <property type="entry name" value="RESPONSE_REGULATORY"/>
    <property type="match status" value="1"/>
</dbReference>
<dbReference type="Pfam" id="PF00437">
    <property type="entry name" value="T2SSE"/>
    <property type="match status" value="1"/>
</dbReference>
<dbReference type="CDD" id="cd17569">
    <property type="entry name" value="REC_HupR-like"/>
    <property type="match status" value="1"/>
</dbReference>
<dbReference type="Gene3D" id="3.30.300.160">
    <property type="entry name" value="Type II secretion system, protein E, N-terminal domain"/>
    <property type="match status" value="1"/>
</dbReference>
<dbReference type="KEGG" id="mass:CR152_14085"/>
<dbReference type="EMBL" id="CP024608">
    <property type="protein sequence ID" value="ATQ75523.1"/>
    <property type="molecule type" value="Genomic_DNA"/>
</dbReference>
<dbReference type="AlphaFoldDB" id="A0A2D2DKL9"/>
<dbReference type="Proteomes" id="UP000229897">
    <property type="component" value="Chromosome"/>
</dbReference>
<dbReference type="PANTHER" id="PTHR30258">
    <property type="entry name" value="TYPE II SECRETION SYSTEM PROTEIN GSPE-RELATED"/>
    <property type="match status" value="1"/>
</dbReference>
<dbReference type="SUPFAM" id="SSF160246">
    <property type="entry name" value="EspE N-terminal domain-like"/>
    <property type="match status" value="1"/>
</dbReference>
<dbReference type="Gene3D" id="3.40.50.2300">
    <property type="match status" value="1"/>
</dbReference>
<name>A0A2D2DKL9_9BURK</name>
<dbReference type="SMART" id="SM00448">
    <property type="entry name" value="REC"/>
    <property type="match status" value="1"/>
</dbReference>
<dbReference type="InterPro" id="IPR001789">
    <property type="entry name" value="Sig_transdc_resp-reg_receiver"/>
</dbReference>
<keyword evidence="2" id="KW-0547">Nucleotide-binding</keyword>
<evidence type="ECO:0000256" key="1">
    <source>
        <dbReference type="ARBA" id="ARBA00006611"/>
    </source>
</evidence>
<dbReference type="InterPro" id="IPR003593">
    <property type="entry name" value="AAA+_ATPase"/>
</dbReference>
<dbReference type="Pfam" id="PF00072">
    <property type="entry name" value="Response_reg"/>
    <property type="match status" value="1"/>
</dbReference>
<evidence type="ECO:0000313" key="7">
    <source>
        <dbReference type="Proteomes" id="UP000229897"/>
    </source>
</evidence>
<organism evidence="6 7">
    <name type="scientific">Massilia violaceinigra</name>
    <dbReference type="NCBI Taxonomy" id="2045208"/>
    <lineage>
        <taxon>Bacteria</taxon>
        <taxon>Pseudomonadati</taxon>
        <taxon>Pseudomonadota</taxon>
        <taxon>Betaproteobacteria</taxon>
        <taxon>Burkholderiales</taxon>
        <taxon>Oxalobacteraceae</taxon>
        <taxon>Telluria group</taxon>
        <taxon>Massilia</taxon>
    </lineage>
</organism>
<dbReference type="PROSITE" id="PS00662">
    <property type="entry name" value="T2SP_E"/>
    <property type="match status" value="1"/>
</dbReference>
<gene>
    <name evidence="6" type="ORF">CR152_14085</name>
</gene>
<dbReference type="InterPro" id="IPR001482">
    <property type="entry name" value="T2SS/T4SS_dom"/>
</dbReference>
<evidence type="ECO:0000256" key="3">
    <source>
        <dbReference type="ARBA" id="ARBA00022840"/>
    </source>
</evidence>
<dbReference type="GO" id="GO:0000160">
    <property type="term" value="P:phosphorelay signal transduction system"/>
    <property type="evidence" value="ECO:0007669"/>
    <property type="project" value="InterPro"/>
</dbReference>
<evidence type="ECO:0000256" key="4">
    <source>
        <dbReference type="PROSITE-ProRule" id="PRU00169"/>
    </source>
</evidence>
<dbReference type="GO" id="GO:0005886">
    <property type="term" value="C:plasma membrane"/>
    <property type="evidence" value="ECO:0007669"/>
    <property type="project" value="TreeGrafter"/>
</dbReference>
<dbReference type="CDD" id="cd01129">
    <property type="entry name" value="PulE-GspE-like"/>
    <property type="match status" value="1"/>
</dbReference>
<dbReference type="PANTHER" id="PTHR30258:SF3">
    <property type="entry name" value="SLL1921 PROTEIN"/>
    <property type="match status" value="1"/>
</dbReference>
<evidence type="ECO:0000259" key="5">
    <source>
        <dbReference type="PROSITE" id="PS50110"/>
    </source>
</evidence>
<feature type="modified residue" description="4-aspartylphosphate" evidence="4">
    <location>
        <position position="73"/>
    </location>
</feature>
<comment type="similarity">
    <text evidence="1">Belongs to the GSP E family.</text>
</comment>
<dbReference type="OrthoDB" id="5289285at2"/>